<dbReference type="RefSeq" id="WP_281736718.1">
    <property type="nucleotide sequence ID" value="NZ_JAKETQ010000002.1"/>
</dbReference>
<evidence type="ECO:0000256" key="3">
    <source>
        <dbReference type="ARBA" id="ARBA00022603"/>
    </source>
</evidence>
<proteinExistence type="predicted"/>
<dbReference type="InterPro" id="IPR006365">
    <property type="entry name" value="Cbl_synth_CobL"/>
</dbReference>
<keyword evidence="4" id="KW-0808">Transferase</keyword>
<organism evidence="7 8">
    <name type="scientific">Paradevosia shaoguanensis</name>
    <dbReference type="NCBI Taxonomy" id="1335043"/>
    <lineage>
        <taxon>Bacteria</taxon>
        <taxon>Pseudomonadati</taxon>
        <taxon>Pseudomonadota</taxon>
        <taxon>Alphaproteobacteria</taxon>
        <taxon>Hyphomicrobiales</taxon>
        <taxon>Devosiaceae</taxon>
        <taxon>Paradevosia</taxon>
    </lineage>
</organism>
<name>A0AA41QPW8_9HYPH</name>
<dbReference type="GO" id="GO:0008276">
    <property type="term" value="F:protein methyltransferase activity"/>
    <property type="evidence" value="ECO:0007669"/>
    <property type="project" value="InterPro"/>
</dbReference>
<evidence type="ECO:0000259" key="6">
    <source>
        <dbReference type="Pfam" id="PF00590"/>
    </source>
</evidence>
<dbReference type="Gene3D" id="3.40.1010.10">
    <property type="entry name" value="Cobalt-precorrin-4 Transmethylase, Domain 1"/>
    <property type="match status" value="1"/>
</dbReference>
<reference evidence="7" key="1">
    <citation type="submission" date="2022-03" db="EMBL/GenBank/DDBJ databases">
        <title>The complete genome sequence of a Methyloterrigena soli.</title>
        <authorList>
            <person name="Zi Z."/>
        </authorList>
    </citation>
    <scope>NUCLEOTIDE SEQUENCE</scope>
    <source>
        <strain evidence="7">M48</strain>
    </source>
</reference>
<keyword evidence="2" id="KW-0169">Cobalamin biosynthesis</keyword>
<dbReference type="EMBL" id="JALAZD010000002">
    <property type="protein sequence ID" value="MCI0128614.1"/>
    <property type="molecule type" value="Genomic_DNA"/>
</dbReference>
<dbReference type="InterPro" id="IPR014777">
    <property type="entry name" value="4pyrrole_Mease_sub1"/>
</dbReference>
<protein>
    <submittedName>
        <fullName evidence="7">Precorrin-6y C5,15-methyltransferase (Decarboxylating) subunit CbiE</fullName>
    </submittedName>
</protein>
<dbReference type="AlphaFoldDB" id="A0AA41QPW8"/>
<gene>
    <name evidence="7" type="primary">cbiE</name>
    <name evidence="7" type="ORF">ML536_17415</name>
</gene>
<accession>A0AA41QPW8</accession>
<comment type="pathway">
    <text evidence="1">Cofactor biosynthesis; adenosylcobalamin biosynthesis.</text>
</comment>
<dbReference type="CDD" id="cd11644">
    <property type="entry name" value="Precorrin-6Y-MT"/>
    <property type="match status" value="1"/>
</dbReference>
<dbReference type="Proteomes" id="UP001156140">
    <property type="component" value="Unassembled WGS sequence"/>
</dbReference>
<dbReference type="InterPro" id="IPR035996">
    <property type="entry name" value="4pyrrol_Methylase_sf"/>
</dbReference>
<feature type="domain" description="Tetrapyrrole methylase" evidence="6">
    <location>
        <begin position="5"/>
        <end position="190"/>
    </location>
</feature>
<dbReference type="Gene3D" id="3.40.50.150">
    <property type="entry name" value="Vaccinia Virus protein VP39"/>
    <property type="match status" value="1"/>
</dbReference>
<dbReference type="InterPro" id="IPR029063">
    <property type="entry name" value="SAM-dependent_MTases_sf"/>
</dbReference>
<evidence type="ECO:0000256" key="1">
    <source>
        <dbReference type="ARBA" id="ARBA00004953"/>
    </source>
</evidence>
<dbReference type="PANTHER" id="PTHR43182:SF1">
    <property type="entry name" value="COBALT-PRECORRIN-7 C(5)-METHYLTRANSFERASE"/>
    <property type="match status" value="1"/>
</dbReference>
<dbReference type="InterPro" id="IPR000878">
    <property type="entry name" value="4pyrrol_Mease"/>
</dbReference>
<keyword evidence="3" id="KW-0489">Methyltransferase</keyword>
<dbReference type="PIRSF" id="PIRSF036428">
    <property type="entry name" value="CobL"/>
    <property type="match status" value="1"/>
</dbReference>
<dbReference type="SUPFAM" id="SSF53790">
    <property type="entry name" value="Tetrapyrrole methylase"/>
    <property type="match status" value="1"/>
</dbReference>
<dbReference type="InterPro" id="IPR050714">
    <property type="entry name" value="Cobalamin_biosynth_MTase"/>
</dbReference>
<dbReference type="Pfam" id="PF00590">
    <property type="entry name" value="TP_methylase"/>
    <property type="match status" value="1"/>
</dbReference>
<keyword evidence="5" id="KW-0949">S-adenosyl-L-methionine</keyword>
<evidence type="ECO:0000313" key="7">
    <source>
        <dbReference type="EMBL" id="MCI0128614.1"/>
    </source>
</evidence>
<dbReference type="PANTHER" id="PTHR43182">
    <property type="entry name" value="COBALT-PRECORRIN-6B C(15)-METHYLTRANSFERASE (DECARBOXYLATING)"/>
    <property type="match status" value="1"/>
</dbReference>
<evidence type="ECO:0000256" key="5">
    <source>
        <dbReference type="ARBA" id="ARBA00022691"/>
    </source>
</evidence>
<dbReference type="NCBIfam" id="TIGR02467">
    <property type="entry name" value="CbiE"/>
    <property type="match status" value="1"/>
</dbReference>
<dbReference type="GO" id="GO:0032259">
    <property type="term" value="P:methylation"/>
    <property type="evidence" value="ECO:0007669"/>
    <property type="project" value="UniProtKB-KW"/>
</dbReference>
<dbReference type="InterPro" id="IPR014008">
    <property type="entry name" value="Cbl_synth_MTase_CbiT"/>
</dbReference>
<dbReference type="SUPFAM" id="SSF53335">
    <property type="entry name" value="S-adenosyl-L-methionine-dependent methyltransferases"/>
    <property type="match status" value="1"/>
</dbReference>
<dbReference type="InterPro" id="IPR012818">
    <property type="entry name" value="CbiE"/>
</dbReference>
<evidence type="ECO:0000313" key="8">
    <source>
        <dbReference type="Proteomes" id="UP001156140"/>
    </source>
</evidence>
<dbReference type="NCBIfam" id="TIGR02469">
    <property type="entry name" value="CbiT"/>
    <property type="match status" value="1"/>
</dbReference>
<keyword evidence="8" id="KW-1185">Reference proteome</keyword>
<evidence type="ECO:0000256" key="4">
    <source>
        <dbReference type="ARBA" id="ARBA00022679"/>
    </source>
</evidence>
<evidence type="ECO:0000256" key="2">
    <source>
        <dbReference type="ARBA" id="ARBA00022573"/>
    </source>
</evidence>
<dbReference type="InterPro" id="IPR014776">
    <property type="entry name" value="4pyrrole_Mease_sub2"/>
</dbReference>
<dbReference type="Gene3D" id="3.30.950.10">
    <property type="entry name" value="Methyltransferase, Cobalt-precorrin-4 Transmethylase, Domain 2"/>
    <property type="match status" value="1"/>
</dbReference>
<dbReference type="GO" id="GO:0009236">
    <property type="term" value="P:cobalamin biosynthetic process"/>
    <property type="evidence" value="ECO:0007669"/>
    <property type="project" value="UniProtKB-KW"/>
</dbReference>
<sequence>MTAWLHVVGVGEGGVAQLSPAAWALVANAVTVLGPPRLLAGLGSNQTLVPWEAPLERMIEQVKALEGTPTAILATGDPSWFGIGVTLSRFLPAEAFAITPHPSAFSLAAARLHWALQNVATLSLHGRADAALQPHILPGNRILALTTDRHTVERAAKMLVARGYEESRLIVLEELGGPRERITSALAQDIDVSTLGNFLTLAIDCVASPGAALLPPVPGLPEDAFVTDGQITKREVRAATIAKLAPYPGALLWDVGAGSGSVAVEWMRAAREARAIAFEREAQRRTIIASNALNLGVPGLEIVEGEAPESLKGKATPDAVFLGGDVGNRRIFEAAWAALRHGGRLVANSVTLEGERALFERQSEFGGGLVRLEISQLDTIGAHRVLRPRLPVTQWWVVKP</sequence>
<comment type="caution">
    <text evidence="7">The sequence shown here is derived from an EMBL/GenBank/DDBJ whole genome shotgun (WGS) entry which is preliminary data.</text>
</comment>